<accession>A0A1H1TK63</accession>
<dbReference type="Proteomes" id="UP000182126">
    <property type="component" value="Chromosome I"/>
</dbReference>
<dbReference type="Gene3D" id="3.40.50.720">
    <property type="entry name" value="NAD(P)-binding Rossmann-like Domain"/>
    <property type="match status" value="1"/>
</dbReference>
<organism evidence="2 3">
    <name type="scientific">Microbacterium paraoxydans</name>
    <dbReference type="NCBI Taxonomy" id="199592"/>
    <lineage>
        <taxon>Bacteria</taxon>
        <taxon>Bacillati</taxon>
        <taxon>Actinomycetota</taxon>
        <taxon>Actinomycetes</taxon>
        <taxon>Micrococcales</taxon>
        <taxon>Microbacteriaceae</taxon>
        <taxon>Microbacterium</taxon>
    </lineage>
</organism>
<dbReference type="RefSeq" id="WP_060921295.1">
    <property type="nucleotide sequence ID" value="NZ_LT629770.1"/>
</dbReference>
<dbReference type="PANTHER" id="PTHR43162:SF1">
    <property type="entry name" value="PRESTALK A DIFFERENTIATION PROTEIN A"/>
    <property type="match status" value="1"/>
</dbReference>
<evidence type="ECO:0000313" key="2">
    <source>
        <dbReference type="EMBL" id="SDS60643.1"/>
    </source>
</evidence>
<name>A0A1H1TK63_9MICO</name>
<evidence type="ECO:0000313" key="3">
    <source>
        <dbReference type="Proteomes" id="UP000182126"/>
    </source>
</evidence>
<proteinExistence type="predicted"/>
<dbReference type="Pfam" id="PF05368">
    <property type="entry name" value="NmrA"/>
    <property type="match status" value="1"/>
</dbReference>
<dbReference type="InterPro" id="IPR008030">
    <property type="entry name" value="NmrA-like"/>
</dbReference>
<dbReference type="InterPro" id="IPR036291">
    <property type="entry name" value="NAD(P)-bd_dom_sf"/>
</dbReference>
<dbReference type="AlphaFoldDB" id="A0A1H1TK63"/>
<dbReference type="EMBL" id="LT629770">
    <property type="protein sequence ID" value="SDS60643.1"/>
    <property type="molecule type" value="Genomic_DNA"/>
</dbReference>
<dbReference type="SUPFAM" id="SSF51735">
    <property type="entry name" value="NAD(P)-binding Rossmann-fold domains"/>
    <property type="match status" value="1"/>
</dbReference>
<protein>
    <submittedName>
        <fullName evidence="2">Uncharacterized conserved protein YbjT, contains NAD(P)-binding and DUF2867 domains</fullName>
    </submittedName>
</protein>
<dbReference type="GeneID" id="36301130"/>
<reference evidence="2 3" key="1">
    <citation type="submission" date="2016-10" db="EMBL/GenBank/DDBJ databases">
        <authorList>
            <person name="de Groot N.N."/>
        </authorList>
    </citation>
    <scope>NUCLEOTIDE SEQUENCE [LARGE SCALE GENOMIC DNA]</scope>
    <source>
        <strain evidence="2 3">DSM 15019</strain>
    </source>
</reference>
<dbReference type="Gene3D" id="3.90.25.10">
    <property type="entry name" value="UDP-galactose 4-epimerase, domain 1"/>
    <property type="match status" value="1"/>
</dbReference>
<evidence type="ECO:0000259" key="1">
    <source>
        <dbReference type="Pfam" id="PF05368"/>
    </source>
</evidence>
<feature type="domain" description="NmrA-like" evidence="1">
    <location>
        <begin position="2"/>
        <end position="254"/>
    </location>
</feature>
<gene>
    <name evidence="2" type="ORF">SAMN04489809_2233</name>
</gene>
<dbReference type="InterPro" id="IPR051604">
    <property type="entry name" value="Ergot_Alk_Oxidoreductase"/>
</dbReference>
<dbReference type="PANTHER" id="PTHR43162">
    <property type="match status" value="1"/>
</dbReference>
<sequence length="289" mass="31350">MRIAVTTPNGHVGHHLTRMLIRAGVRPLLLARNPGAIAADLRPYVDVAQADSQDPEEVVAATRNVDALYWVDPSVFSDDPLADYARASEALVQAVRANGVRRVVFQSSVGAEKRHGVGEIDGLAGTEVALDALDIDVTHLRCGYFFTNLLLDVESLRAGTLATVLPLDFRMPWVAPRDIAEVAALTLLNGEWRGRRVQAVHGPADLGWSEVAAILTRELAREVTVQRIDDEEMRQGLRAAGMPEAMAEAVLGMSTGLRDGFVAEQARSVFSTTPTTLEAWVREELLGVV</sequence>